<accession>A0A9D4RUJ8</accession>
<dbReference type="EMBL" id="JAIWYP010000001">
    <property type="protein sequence ID" value="KAH3879345.1"/>
    <property type="molecule type" value="Genomic_DNA"/>
</dbReference>
<evidence type="ECO:0000256" key="1">
    <source>
        <dbReference type="SAM" id="MobiDB-lite"/>
    </source>
</evidence>
<feature type="region of interest" description="Disordered" evidence="1">
    <location>
        <begin position="1"/>
        <end position="25"/>
    </location>
</feature>
<organism evidence="2 3">
    <name type="scientific">Dreissena polymorpha</name>
    <name type="common">Zebra mussel</name>
    <name type="synonym">Mytilus polymorpha</name>
    <dbReference type="NCBI Taxonomy" id="45954"/>
    <lineage>
        <taxon>Eukaryota</taxon>
        <taxon>Metazoa</taxon>
        <taxon>Spiralia</taxon>
        <taxon>Lophotrochozoa</taxon>
        <taxon>Mollusca</taxon>
        <taxon>Bivalvia</taxon>
        <taxon>Autobranchia</taxon>
        <taxon>Heteroconchia</taxon>
        <taxon>Euheterodonta</taxon>
        <taxon>Imparidentia</taxon>
        <taxon>Neoheterodontei</taxon>
        <taxon>Myida</taxon>
        <taxon>Dreissenoidea</taxon>
        <taxon>Dreissenidae</taxon>
        <taxon>Dreissena</taxon>
    </lineage>
</organism>
<name>A0A9D4RUJ8_DREPO</name>
<comment type="caution">
    <text evidence="2">The sequence shown here is derived from an EMBL/GenBank/DDBJ whole genome shotgun (WGS) entry which is preliminary data.</text>
</comment>
<gene>
    <name evidence="2" type="ORF">DPMN_003247</name>
</gene>
<keyword evidence="3" id="KW-1185">Reference proteome</keyword>
<feature type="compositionally biased region" description="Basic and acidic residues" evidence="1">
    <location>
        <begin position="1"/>
        <end position="14"/>
    </location>
</feature>
<dbReference type="AlphaFoldDB" id="A0A9D4RUJ8"/>
<reference evidence="2" key="1">
    <citation type="journal article" date="2019" name="bioRxiv">
        <title>The Genome of the Zebra Mussel, Dreissena polymorpha: A Resource for Invasive Species Research.</title>
        <authorList>
            <person name="McCartney M.A."/>
            <person name="Auch B."/>
            <person name="Kono T."/>
            <person name="Mallez S."/>
            <person name="Zhang Y."/>
            <person name="Obille A."/>
            <person name="Becker A."/>
            <person name="Abrahante J.E."/>
            <person name="Garbe J."/>
            <person name="Badalamenti J.P."/>
            <person name="Herman A."/>
            <person name="Mangelson H."/>
            <person name="Liachko I."/>
            <person name="Sullivan S."/>
            <person name="Sone E.D."/>
            <person name="Koren S."/>
            <person name="Silverstein K.A.T."/>
            <person name="Beckman K.B."/>
            <person name="Gohl D.M."/>
        </authorList>
    </citation>
    <scope>NUCLEOTIDE SEQUENCE</scope>
    <source>
        <strain evidence="2">Duluth1</strain>
        <tissue evidence="2">Whole animal</tissue>
    </source>
</reference>
<evidence type="ECO:0000313" key="2">
    <source>
        <dbReference type="EMBL" id="KAH3879345.1"/>
    </source>
</evidence>
<protein>
    <submittedName>
        <fullName evidence="2">Uncharacterized protein</fullName>
    </submittedName>
</protein>
<reference evidence="2" key="2">
    <citation type="submission" date="2020-11" db="EMBL/GenBank/DDBJ databases">
        <authorList>
            <person name="McCartney M.A."/>
            <person name="Auch B."/>
            <person name="Kono T."/>
            <person name="Mallez S."/>
            <person name="Becker A."/>
            <person name="Gohl D.M."/>
            <person name="Silverstein K.A.T."/>
            <person name="Koren S."/>
            <person name="Bechman K.B."/>
            <person name="Herman A."/>
            <person name="Abrahante J.E."/>
            <person name="Garbe J."/>
        </authorList>
    </citation>
    <scope>NUCLEOTIDE SEQUENCE</scope>
    <source>
        <strain evidence="2">Duluth1</strain>
        <tissue evidence="2">Whole animal</tissue>
    </source>
</reference>
<dbReference type="Proteomes" id="UP000828390">
    <property type="component" value="Unassembled WGS sequence"/>
</dbReference>
<proteinExistence type="predicted"/>
<evidence type="ECO:0000313" key="3">
    <source>
        <dbReference type="Proteomes" id="UP000828390"/>
    </source>
</evidence>
<sequence length="244" mass="28156">MAPDTKVPDGRTDGQRQNNIPSPLAGDNKHVTFSFYPLSHWALKSWKVGANRPTDQLQINRQGKNNMSPTTIPKISLEQNNVLTKINCRPATGIIFEIIQDIININEWTKHVTLRVFTSFYQNNYKEKCSTPWPPCFSTNRNDFKLDQDIISTNILTYHVLQANGTIFKLVQYMIIWTNLLFKFSDDRQINVTSRVLTRTIFKLVQDIIRKNLLTKFNGDQAINVASSVLTMQMFRPHDTQHTT</sequence>